<comment type="caution">
    <text evidence="8">Lacks conserved residue(s) required for the propagation of feature annotation.</text>
</comment>
<evidence type="ECO:0000256" key="4">
    <source>
        <dbReference type="ARBA" id="ARBA00022741"/>
    </source>
</evidence>
<keyword evidence="10" id="KW-0548">Nucleotidyltransferase</keyword>
<dbReference type="GO" id="GO:1902758">
    <property type="term" value="P:bis(molybdopterin guanine dinucleotide)molybdenum biosynthetic process"/>
    <property type="evidence" value="ECO:0007669"/>
    <property type="project" value="TreeGrafter"/>
</dbReference>
<dbReference type="GO" id="GO:0005525">
    <property type="term" value="F:GTP binding"/>
    <property type="evidence" value="ECO:0007669"/>
    <property type="project" value="UniProtKB-UniRule"/>
</dbReference>
<dbReference type="InterPro" id="IPR025877">
    <property type="entry name" value="MobA-like_NTP_Trfase"/>
</dbReference>
<comment type="caution">
    <text evidence="10">The sequence shown here is derived from an EMBL/GenBank/DDBJ whole genome shotgun (WGS) entry which is preliminary data.</text>
</comment>
<feature type="binding site" evidence="8">
    <location>
        <position position="105"/>
    </location>
    <ligand>
        <name>Mg(2+)</name>
        <dbReference type="ChEBI" id="CHEBI:18420"/>
    </ligand>
</feature>
<feature type="binding site" evidence="8">
    <location>
        <position position="105"/>
    </location>
    <ligand>
        <name>GTP</name>
        <dbReference type="ChEBI" id="CHEBI:37565"/>
    </ligand>
</feature>
<dbReference type="OrthoDB" id="9788394at2"/>
<evidence type="ECO:0000256" key="5">
    <source>
        <dbReference type="ARBA" id="ARBA00022842"/>
    </source>
</evidence>
<comment type="function">
    <text evidence="8">Transfers a GMP moiety from GTP to Mo-molybdopterin (Mo-MPT) cofactor (Moco or molybdenum cofactor) to form Mo-molybdopterin guanine dinucleotide (Mo-MGD) cofactor.</text>
</comment>
<comment type="similarity">
    <text evidence="8">Belongs to the MobA family.</text>
</comment>
<keyword evidence="7 8" id="KW-0501">Molybdenum cofactor biosynthesis</keyword>
<dbReference type="Gene3D" id="3.90.550.10">
    <property type="entry name" value="Spore Coat Polysaccharide Biosynthesis Protein SpsA, Chain A"/>
    <property type="match status" value="1"/>
</dbReference>
<dbReference type="EMBL" id="PPGH01000037">
    <property type="protein sequence ID" value="PQJ95748.1"/>
    <property type="molecule type" value="Genomic_DNA"/>
</dbReference>
<evidence type="ECO:0000256" key="2">
    <source>
        <dbReference type="ARBA" id="ARBA00022679"/>
    </source>
</evidence>
<dbReference type="HAMAP" id="MF_00316">
    <property type="entry name" value="MobA"/>
    <property type="match status" value="1"/>
</dbReference>
<evidence type="ECO:0000259" key="9">
    <source>
        <dbReference type="Pfam" id="PF12804"/>
    </source>
</evidence>
<evidence type="ECO:0000313" key="11">
    <source>
        <dbReference type="Proteomes" id="UP000239936"/>
    </source>
</evidence>
<evidence type="ECO:0000256" key="8">
    <source>
        <dbReference type="HAMAP-Rule" id="MF_00316"/>
    </source>
</evidence>
<dbReference type="GO" id="GO:0061603">
    <property type="term" value="F:molybdenum cofactor guanylyltransferase activity"/>
    <property type="evidence" value="ECO:0007669"/>
    <property type="project" value="UniProtKB-EC"/>
</dbReference>
<keyword evidence="5 8" id="KW-0460">Magnesium</keyword>
<evidence type="ECO:0000256" key="1">
    <source>
        <dbReference type="ARBA" id="ARBA00022490"/>
    </source>
</evidence>
<comment type="cofactor">
    <cofactor evidence="8">
        <name>Mg(2+)</name>
        <dbReference type="ChEBI" id="CHEBI:18420"/>
    </cofactor>
</comment>
<feature type="domain" description="MobA-like NTP transferase" evidence="9">
    <location>
        <begin position="13"/>
        <end position="164"/>
    </location>
</feature>
<comment type="subunit">
    <text evidence="8">Monomer.</text>
</comment>
<protein>
    <recommendedName>
        <fullName evidence="8">Molybdenum cofactor guanylyltransferase</fullName>
        <shortName evidence="8">MoCo guanylyltransferase</shortName>
        <ecNumber evidence="8">2.7.7.77</ecNumber>
    </recommendedName>
    <alternativeName>
        <fullName evidence="8">GTP:molybdopterin guanylyltransferase</fullName>
    </alternativeName>
    <alternativeName>
        <fullName evidence="8">Mo-MPT guanylyltransferase</fullName>
    </alternativeName>
    <alternativeName>
        <fullName evidence="8">Molybdopterin guanylyltransferase</fullName>
    </alternativeName>
    <alternativeName>
        <fullName evidence="8">Molybdopterin-guanine dinucleotide synthase</fullName>
        <shortName evidence="8">MGD synthase</shortName>
    </alternativeName>
</protein>
<evidence type="ECO:0000256" key="6">
    <source>
        <dbReference type="ARBA" id="ARBA00023134"/>
    </source>
</evidence>
<proteinExistence type="inferred from homology"/>
<dbReference type="SUPFAM" id="SSF53448">
    <property type="entry name" value="Nucleotide-diphospho-sugar transferases"/>
    <property type="match status" value="1"/>
</dbReference>
<sequence>MTATAPLPSAITGVILAGGRARRMDERDKGLMLLSNRPLVAWAIAALKPQVTTLLISANRNVARYAAYGFPVVTDEIADFAGPLAGILSAMTVAQTAWLLTMPCDTPHSPVDLGQRLAQAVITEQATLAVATLGRQRQPLHALLPVALAADLREYLASGERKVGTWYARQRVAWVDFSDRPNAFINLNTSAELRTLELKMPSNQSPNSRVTSA</sequence>
<dbReference type="InterPro" id="IPR029044">
    <property type="entry name" value="Nucleotide-diphossugar_trans"/>
</dbReference>
<dbReference type="InterPro" id="IPR013482">
    <property type="entry name" value="Molybde_CF_guanTrfase"/>
</dbReference>
<dbReference type="GO" id="GO:0005737">
    <property type="term" value="C:cytoplasm"/>
    <property type="evidence" value="ECO:0007669"/>
    <property type="project" value="UniProtKB-SubCell"/>
</dbReference>
<feature type="binding site" evidence="8">
    <location>
        <begin position="16"/>
        <end position="18"/>
    </location>
    <ligand>
        <name>GTP</name>
        <dbReference type="ChEBI" id="CHEBI:37565"/>
    </ligand>
</feature>
<gene>
    <name evidence="8" type="primary">mobA</name>
    <name evidence="10" type="ORF">CXB77_12225</name>
</gene>
<dbReference type="NCBIfam" id="TIGR02665">
    <property type="entry name" value="molyb_mobA"/>
    <property type="match status" value="1"/>
</dbReference>
<accession>A0A2S7XQL4</accession>
<dbReference type="Pfam" id="PF12804">
    <property type="entry name" value="NTP_transf_3"/>
    <property type="match status" value="1"/>
</dbReference>
<organism evidence="10 11">
    <name type="scientific">Chromatium okenii</name>
    <dbReference type="NCBI Taxonomy" id="61644"/>
    <lineage>
        <taxon>Bacteria</taxon>
        <taxon>Pseudomonadati</taxon>
        <taxon>Pseudomonadota</taxon>
        <taxon>Gammaproteobacteria</taxon>
        <taxon>Chromatiales</taxon>
        <taxon>Chromatiaceae</taxon>
        <taxon>Chromatium</taxon>
    </lineage>
</organism>
<keyword evidence="3 8" id="KW-0479">Metal-binding</keyword>
<dbReference type="PANTHER" id="PTHR19136:SF81">
    <property type="entry name" value="MOLYBDENUM COFACTOR GUANYLYLTRANSFERASE"/>
    <property type="match status" value="1"/>
</dbReference>
<dbReference type="CDD" id="cd02503">
    <property type="entry name" value="MobA"/>
    <property type="match status" value="1"/>
</dbReference>
<dbReference type="EC" id="2.7.7.77" evidence="8"/>
<keyword evidence="2 8" id="KW-0808">Transferase</keyword>
<keyword evidence="1 8" id="KW-0963">Cytoplasm</keyword>
<name>A0A2S7XQL4_9GAMM</name>
<keyword evidence="6 8" id="KW-0342">GTP-binding</keyword>
<dbReference type="Proteomes" id="UP000239936">
    <property type="component" value="Unassembled WGS sequence"/>
</dbReference>
<comment type="catalytic activity">
    <reaction evidence="8">
        <text>Mo-molybdopterin + GTP + H(+) = Mo-molybdopterin guanine dinucleotide + diphosphate</text>
        <dbReference type="Rhea" id="RHEA:34243"/>
        <dbReference type="ChEBI" id="CHEBI:15378"/>
        <dbReference type="ChEBI" id="CHEBI:33019"/>
        <dbReference type="ChEBI" id="CHEBI:37565"/>
        <dbReference type="ChEBI" id="CHEBI:71302"/>
        <dbReference type="ChEBI" id="CHEBI:71310"/>
        <dbReference type="EC" id="2.7.7.77"/>
    </reaction>
</comment>
<comment type="domain">
    <text evidence="8">The N-terminal domain determines nucleotide recognition and specific binding, while the C-terminal domain determines the specific binding to the target protein.</text>
</comment>
<keyword evidence="4 8" id="KW-0547">Nucleotide-binding</keyword>
<evidence type="ECO:0000256" key="7">
    <source>
        <dbReference type="ARBA" id="ARBA00023150"/>
    </source>
</evidence>
<dbReference type="GO" id="GO:0046872">
    <property type="term" value="F:metal ion binding"/>
    <property type="evidence" value="ECO:0007669"/>
    <property type="project" value="UniProtKB-KW"/>
</dbReference>
<keyword evidence="11" id="KW-1185">Reference proteome</keyword>
<feature type="binding site" evidence="8">
    <location>
        <position position="75"/>
    </location>
    <ligand>
        <name>GTP</name>
        <dbReference type="ChEBI" id="CHEBI:37565"/>
    </ligand>
</feature>
<reference evidence="10 11" key="1">
    <citation type="submission" date="2018-01" db="EMBL/GenBank/DDBJ databases">
        <title>The complete genome sequence of Chromatium okenii LaCa, a purple sulfur bacterium with a turbulent life.</title>
        <authorList>
            <person name="Luedin S.M."/>
            <person name="Liechti N."/>
            <person name="Storelli N."/>
            <person name="Danza F."/>
            <person name="Wittwer M."/>
            <person name="Pothier J.F."/>
            <person name="Tonolla M.A."/>
        </authorList>
    </citation>
    <scope>NUCLEOTIDE SEQUENCE [LARGE SCALE GENOMIC DNA]</scope>
    <source>
        <strain evidence="10 11">LaCa</strain>
    </source>
</reference>
<feature type="binding site" evidence="8">
    <location>
        <position position="29"/>
    </location>
    <ligand>
        <name>GTP</name>
        <dbReference type="ChEBI" id="CHEBI:37565"/>
    </ligand>
</feature>
<dbReference type="AlphaFoldDB" id="A0A2S7XQL4"/>
<evidence type="ECO:0000256" key="3">
    <source>
        <dbReference type="ARBA" id="ARBA00022723"/>
    </source>
</evidence>
<dbReference type="PANTHER" id="PTHR19136">
    <property type="entry name" value="MOLYBDENUM COFACTOR GUANYLYLTRANSFERASE"/>
    <property type="match status" value="1"/>
</dbReference>
<evidence type="ECO:0000313" key="10">
    <source>
        <dbReference type="EMBL" id="PQJ95748.1"/>
    </source>
</evidence>
<comment type="subcellular location">
    <subcellularLocation>
        <location evidence="8">Cytoplasm</location>
    </subcellularLocation>
</comment>